<evidence type="ECO:0000313" key="3">
    <source>
        <dbReference type="EMBL" id="CCD19765.1"/>
    </source>
</evidence>
<proteinExistence type="predicted"/>
<feature type="chain" id="PRO_5003390777" description="Trypanosome variant surface glycoprotein B-type N-terminal domain-containing protein" evidence="2">
    <location>
        <begin position="19"/>
        <end position="465"/>
    </location>
</feature>
<evidence type="ECO:0000256" key="2">
    <source>
        <dbReference type="SAM" id="SignalP"/>
    </source>
</evidence>
<feature type="signal peptide" evidence="2">
    <location>
        <begin position="1"/>
        <end position="18"/>
    </location>
</feature>
<feature type="region of interest" description="Disordered" evidence="1">
    <location>
        <begin position="363"/>
        <end position="432"/>
    </location>
</feature>
<dbReference type="EMBL" id="CAEX01004066">
    <property type="protein sequence ID" value="CCD19765.1"/>
    <property type="molecule type" value="Genomic_DNA"/>
</dbReference>
<sequence length="465" mass="47997">MLGKALLCLAAALACASGARVAEAGAAKGIKRGSAQGACALAKVLDGAGDAAVAAAAAAAKKAQQSAAWVKEAIDEARRQGVAHSETVKAIADKAQEVTQVAGLVGAAAALLGVEASTWSGRIVTTIEALGSLSGSAATGGKLCIDRDGTDEATAADTQDKQYAGQLCDTVNLTANMREDLISNDMDLDAVINKAAKAAVGNDGNNDDTLLAAILQSTEEPTALKKPEQTKQGHNTEDTSSDGKACPWTVYRGKNTGTQAGIIPNESGTARTIEIGRLWTITPAQHTSKTNTDGPNNGGDGKDSTIAIAETAQQTWTSIRNRAAKLKANLTSLQRLCNEDWHLCKEPDAHSRKRLAEAIKRERENAAKATHAKTKGDERNTQDAETGTGVAGASAAEAKSGEAGKQNSEGGRHGKQGEPSPEQRGASQKEQATTVCALAMALALCVSASLRAEARISTRAEQKRQ</sequence>
<reference evidence="3 4" key="1">
    <citation type="journal article" date="2012" name="Proc. Natl. Acad. Sci. U.S.A.">
        <title>Antigenic diversity is generated by distinct evolutionary mechanisms in African trypanosome species.</title>
        <authorList>
            <person name="Jackson A.P."/>
            <person name="Berry A."/>
            <person name="Aslett M."/>
            <person name="Allison H.C."/>
            <person name="Burton P."/>
            <person name="Vavrova-Anderson J."/>
            <person name="Brown R."/>
            <person name="Browne H."/>
            <person name="Corton N."/>
            <person name="Hauser H."/>
            <person name="Gamble J."/>
            <person name="Gilderthorp R."/>
            <person name="Marcello L."/>
            <person name="McQuillan J."/>
            <person name="Otto T.D."/>
            <person name="Quail M.A."/>
            <person name="Sanders M.J."/>
            <person name="van Tonder A."/>
            <person name="Ginger M.L."/>
            <person name="Field M.C."/>
            <person name="Barry J.D."/>
            <person name="Hertz-Fowler C."/>
            <person name="Berriman M."/>
        </authorList>
    </citation>
    <scope>NUCLEOTIDE SEQUENCE</scope>
    <source>
        <strain evidence="3 4">Y486</strain>
    </source>
</reference>
<organism evidence="3 4">
    <name type="scientific">Trypanosoma vivax (strain Y486)</name>
    <dbReference type="NCBI Taxonomy" id="1055687"/>
    <lineage>
        <taxon>Eukaryota</taxon>
        <taxon>Discoba</taxon>
        <taxon>Euglenozoa</taxon>
        <taxon>Kinetoplastea</taxon>
        <taxon>Metakinetoplastina</taxon>
        <taxon>Trypanosomatida</taxon>
        <taxon>Trypanosomatidae</taxon>
        <taxon>Trypanosoma</taxon>
        <taxon>Duttonella</taxon>
    </lineage>
</organism>
<keyword evidence="4" id="KW-1185">Reference proteome</keyword>
<evidence type="ECO:0008006" key="5">
    <source>
        <dbReference type="Google" id="ProtNLM"/>
    </source>
</evidence>
<protein>
    <recommendedName>
        <fullName evidence="5">Trypanosome variant surface glycoprotein B-type N-terminal domain-containing protein</fullName>
    </recommendedName>
</protein>
<feature type="region of interest" description="Disordered" evidence="1">
    <location>
        <begin position="219"/>
        <end position="246"/>
    </location>
</feature>
<accession>F9WQD7</accession>
<evidence type="ECO:0000313" key="4">
    <source>
        <dbReference type="Proteomes" id="UP000009027"/>
    </source>
</evidence>
<feature type="compositionally biased region" description="Low complexity" evidence="1">
    <location>
        <begin position="384"/>
        <end position="405"/>
    </location>
</feature>
<dbReference type="VEuPathDB" id="TriTrypDB:TvY486_0024760"/>
<gene>
    <name evidence="3" type="ORF">TvY486_0024760</name>
</gene>
<feature type="non-terminal residue" evidence="3">
    <location>
        <position position="465"/>
    </location>
</feature>
<dbReference type="AlphaFoldDB" id="F9WQD7"/>
<dbReference type="Proteomes" id="UP000009027">
    <property type="component" value="Unassembled WGS sequence"/>
</dbReference>
<dbReference type="PROSITE" id="PS51257">
    <property type="entry name" value="PROKAR_LIPOPROTEIN"/>
    <property type="match status" value="1"/>
</dbReference>
<name>F9WQD7_TRYVY</name>
<keyword evidence="2" id="KW-0732">Signal</keyword>
<evidence type="ECO:0000256" key="1">
    <source>
        <dbReference type="SAM" id="MobiDB-lite"/>
    </source>
</evidence>
<feature type="compositionally biased region" description="Basic and acidic residues" evidence="1">
    <location>
        <begin position="222"/>
        <end position="237"/>
    </location>
</feature>